<dbReference type="AlphaFoldDB" id="A0A8S1KYY9"/>
<gene>
    <name evidence="1" type="ORF">PSON_ATCC_30995.1.T0150009</name>
</gene>
<sequence>MSLIQHINHNKITLPYVPQDFKNGLIVIELNISKWIKLKMIIQKELKFIHVMQFFMKLPMHALMICLISLWNQHILEDRIEHLNIIISNIKCVDFQLCL</sequence>
<comment type="caution">
    <text evidence="1">The sequence shown here is derived from an EMBL/GenBank/DDBJ whole genome shotgun (WGS) entry which is preliminary data.</text>
</comment>
<organism evidence="1 2">
    <name type="scientific">Paramecium sonneborni</name>
    <dbReference type="NCBI Taxonomy" id="65129"/>
    <lineage>
        <taxon>Eukaryota</taxon>
        <taxon>Sar</taxon>
        <taxon>Alveolata</taxon>
        <taxon>Ciliophora</taxon>
        <taxon>Intramacronucleata</taxon>
        <taxon>Oligohymenophorea</taxon>
        <taxon>Peniculida</taxon>
        <taxon>Parameciidae</taxon>
        <taxon>Paramecium</taxon>
    </lineage>
</organism>
<name>A0A8S1KYY9_9CILI</name>
<proteinExistence type="predicted"/>
<dbReference type="Proteomes" id="UP000692954">
    <property type="component" value="Unassembled WGS sequence"/>
</dbReference>
<protein>
    <submittedName>
        <fullName evidence="1">Uncharacterized protein</fullName>
    </submittedName>
</protein>
<evidence type="ECO:0000313" key="2">
    <source>
        <dbReference type="Proteomes" id="UP000692954"/>
    </source>
</evidence>
<dbReference type="EMBL" id="CAJJDN010000015">
    <property type="protein sequence ID" value="CAD8060860.1"/>
    <property type="molecule type" value="Genomic_DNA"/>
</dbReference>
<keyword evidence="2" id="KW-1185">Reference proteome</keyword>
<accession>A0A8S1KYY9</accession>
<reference evidence="1" key="1">
    <citation type="submission" date="2021-01" db="EMBL/GenBank/DDBJ databases">
        <authorList>
            <consortium name="Genoscope - CEA"/>
            <person name="William W."/>
        </authorList>
    </citation>
    <scope>NUCLEOTIDE SEQUENCE</scope>
</reference>
<evidence type="ECO:0000313" key="1">
    <source>
        <dbReference type="EMBL" id="CAD8060860.1"/>
    </source>
</evidence>